<dbReference type="Proteomes" id="UP001530377">
    <property type="component" value="Unassembled WGS sequence"/>
</dbReference>
<evidence type="ECO:0000313" key="1">
    <source>
        <dbReference type="EMBL" id="KAL3809408.1"/>
    </source>
</evidence>
<evidence type="ECO:0000313" key="2">
    <source>
        <dbReference type="Proteomes" id="UP001530377"/>
    </source>
</evidence>
<organism evidence="1 2">
    <name type="scientific">Cyclostephanos tholiformis</name>
    <dbReference type="NCBI Taxonomy" id="382380"/>
    <lineage>
        <taxon>Eukaryota</taxon>
        <taxon>Sar</taxon>
        <taxon>Stramenopiles</taxon>
        <taxon>Ochrophyta</taxon>
        <taxon>Bacillariophyta</taxon>
        <taxon>Coscinodiscophyceae</taxon>
        <taxon>Thalassiosirophycidae</taxon>
        <taxon>Stephanodiscales</taxon>
        <taxon>Stephanodiscaceae</taxon>
        <taxon>Cyclostephanos</taxon>
    </lineage>
</organism>
<dbReference type="AlphaFoldDB" id="A0ABD3R9B6"/>
<reference evidence="1 2" key="1">
    <citation type="submission" date="2024-10" db="EMBL/GenBank/DDBJ databases">
        <title>Updated reference genomes for cyclostephanoid diatoms.</title>
        <authorList>
            <person name="Roberts W.R."/>
            <person name="Alverson A.J."/>
        </authorList>
    </citation>
    <scope>NUCLEOTIDE SEQUENCE [LARGE SCALE GENOMIC DNA]</scope>
    <source>
        <strain evidence="1 2">AJA228-03</strain>
    </source>
</reference>
<sequence length="244" mass="27995">MLSHVAPPICTRLNKARHSTSTTMDNRMEIIIEYNEKEMLTMDESSSSGSARSYDDFESESQTISCPSCAAGQQFKSCLKVKTQLDAVAETAPSSESPEIPERTPERKLVKFALVEIREYVRLLSDHPSTSSGAPIGIGWNYDPKDTTILDLNLYERSREGIRRTKRQLIIPREVRESMLREVSYSSKQIIEAARKVRKDKERRIVTFHQQKFDGLLEKVEFFKNVVRPLNCGRRSTLDNFPFQ</sequence>
<comment type="caution">
    <text evidence="1">The sequence shown here is derived from an EMBL/GenBank/DDBJ whole genome shotgun (WGS) entry which is preliminary data.</text>
</comment>
<name>A0ABD3R9B6_9STRA</name>
<dbReference type="EMBL" id="JALLPB020000410">
    <property type="protein sequence ID" value="KAL3809408.1"/>
    <property type="molecule type" value="Genomic_DNA"/>
</dbReference>
<keyword evidence="2" id="KW-1185">Reference proteome</keyword>
<protein>
    <submittedName>
        <fullName evidence="1">Uncharacterized protein</fullName>
    </submittedName>
</protein>
<accession>A0ABD3R9B6</accession>
<gene>
    <name evidence="1" type="ORF">ACHAXA_007008</name>
</gene>
<proteinExistence type="predicted"/>